<evidence type="ECO:0000313" key="6">
    <source>
        <dbReference type="EMBL" id="MCF2527374.1"/>
    </source>
</evidence>
<evidence type="ECO:0000259" key="5">
    <source>
        <dbReference type="PROSITE" id="PS50931"/>
    </source>
</evidence>
<dbReference type="Pfam" id="PF00126">
    <property type="entry name" value="HTH_1"/>
    <property type="match status" value="1"/>
</dbReference>
<evidence type="ECO:0000256" key="1">
    <source>
        <dbReference type="ARBA" id="ARBA00009437"/>
    </source>
</evidence>
<dbReference type="SUPFAM" id="SSF53850">
    <property type="entry name" value="Periplasmic binding protein-like II"/>
    <property type="match status" value="1"/>
</dbReference>
<feature type="domain" description="HTH lysR-type" evidence="5">
    <location>
        <begin position="1"/>
        <end position="58"/>
    </location>
</feature>
<accession>A0AA41PWZ0</accession>
<dbReference type="Proteomes" id="UP001165378">
    <property type="component" value="Unassembled WGS sequence"/>
</dbReference>
<keyword evidence="4" id="KW-0804">Transcription</keyword>
<dbReference type="PRINTS" id="PR00039">
    <property type="entry name" value="HTHLYSR"/>
</dbReference>
<dbReference type="GO" id="GO:0032993">
    <property type="term" value="C:protein-DNA complex"/>
    <property type="evidence" value="ECO:0007669"/>
    <property type="project" value="TreeGrafter"/>
</dbReference>
<dbReference type="InterPro" id="IPR000847">
    <property type="entry name" value="LysR_HTH_N"/>
</dbReference>
<dbReference type="GO" id="GO:0003700">
    <property type="term" value="F:DNA-binding transcription factor activity"/>
    <property type="evidence" value="ECO:0007669"/>
    <property type="project" value="InterPro"/>
</dbReference>
<dbReference type="InterPro" id="IPR036388">
    <property type="entry name" value="WH-like_DNA-bd_sf"/>
</dbReference>
<evidence type="ECO:0000256" key="4">
    <source>
        <dbReference type="ARBA" id="ARBA00023163"/>
    </source>
</evidence>
<dbReference type="RefSeq" id="WP_235051533.1">
    <property type="nucleotide sequence ID" value="NZ_JAKFHA010000004.1"/>
</dbReference>
<dbReference type="PANTHER" id="PTHR30346">
    <property type="entry name" value="TRANSCRIPTIONAL DUAL REGULATOR HCAR-RELATED"/>
    <property type="match status" value="1"/>
</dbReference>
<name>A0AA41PWZ0_9ACTN</name>
<organism evidence="6 7">
    <name type="scientific">Yinghuangia soli</name>
    <dbReference type="NCBI Taxonomy" id="2908204"/>
    <lineage>
        <taxon>Bacteria</taxon>
        <taxon>Bacillati</taxon>
        <taxon>Actinomycetota</taxon>
        <taxon>Actinomycetes</taxon>
        <taxon>Kitasatosporales</taxon>
        <taxon>Streptomycetaceae</taxon>
        <taxon>Yinghuangia</taxon>
    </lineage>
</organism>
<dbReference type="InterPro" id="IPR036390">
    <property type="entry name" value="WH_DNA-bd_sf"/>
</dbReference>
<dbReference type="Gene3D" id="1.10.10.10">
    <property type="entry name" value="Winged helix-like DNA-binding domain superfamily/Winged helix DNA-binding domain"/>
    <property type="match status" value="1"/>
</dbReference>
<protein>
    <submittedName>
        <fullName evidence="6">LysR family transcriptional regulator</fullName>
    </submittedName>
</protein>
<dbReference type="FunFam" id="1.10.10.10:FF:000001">
    <property type="entry name" value="LysR family transcriptional regulator"/>
    <property type="match status" value="1"/>
</dbReference>
<dbReference type="CDD" id="cd05466">
    <property type="entry name" value="PBP2_LTTR_substrate"/>
    <property type="match status" value="1"/>
</dbReference>
<dbReference type="EMBL" id="JAKFHA010000004">
    <property type="protein sequence ID" value="MCF2527374.1"/>
    <property type="molecule type" value="Genomic_DNA"/>
</dbReference>
<dbReference type="PANTHER" id="PTHR30346:SF28">
    <property type="entry name" value="HTH-TYPE TRANSCRIPTIONAL REGULATOR CYNR"/>
    <property type="match status" value="1"/>
</dbReference>
<dbReference type="Pfam" id="PF03466">
    <property type="entry name" value="LysR_substrate"/>
    <property type="match status" value="1"/>
</dbReference>
<dbReference type="AlphaFoldDB" id="A0AA41PWZ0"/>
<keyword evidence="7" id="KW-1185">Reference proteome</keyword>
<sequence length="295" mass="32539">MTLQQLRYLLAVVEHGGMTAAAQALFVDQSALSRALQALERELRTELFVRSGRGVAPTPEGARIAHLAKRILTGVRAIEDTFAPADIPEPTGRLVLGSTQSLAIELITTILPPFRNRHPRIGIDVQPYESPDLAVEALRENAIDMVMIDLPVPSDLRVQPFAHHEIVLVSPPGLQLPDPVAWPDMQGLPMIMPAAGSVRRRQFDQLFSRHEIQPEIVMETDERGAWVSCVAAGHGSLLWYRDLATRFASTVAIRSLSPPLLRTVALAWTRRPLSAEARALCAYAQSRGVQETEYI</sequence>
<dbReference type="Gene3D" id="3.40.190.290">
    <property type="match status" value="1"/>
</dbReference>
<dbReference type="InterPro" id="IPR005119">
    <property type="entry name" value="LysR_subst-bd"/>
</dbReference>
<dbReference type="SUPFAM" id="SSF46785">
    <property type="entry name" value="Winged helix' DNA-binding domain"/>
    <property type="match status" value="1"/>
</dbReference>
<evidence type="ECO:0000256" key="2">
    <source>
        <dbReference type="ARBA" id="ARBA00023015"/>
    </source>
</evidence>
<reference evidence="6" key="1">
    <citation type="submission" date="2022-01" db="EMBL/GenBank/DDBJ databases">
        <title>Genome-Based Taxonomic Classification of the Phylum Actinobacteria.</title>
        <authorList>
            <person name="Gao Y."/>
        </authorList>
    </citation>
    <scope>NUCLEOTIDE SEQUENCE</scope>
    <source>
        <strain evidence="6">KLBMP 8922</strain>
    </source>
</reference>
<comment type="similarity">
    <text evidence="1">Belongs to the LysR transcriptional regulatory family.</text>
</comment>
<keyword evidence="2" id="KW-0805">Transcription regulation</keyword>
<proteinExistence type="inferred from homology"/>
<keyword evidence="3" id="KW-0238">DNA-binding</keyword>
<gene>
    <name evidence="6" type="ORF">LZ495_09140</name>
</gene>
<dbReference type="PROSITE" id="PS50931">
    <property type="entry name" value="HTH_LYSR"/>
    <property type="match status" value="1"/>
</dbReference>
<evidence type="ECO:0000313" key="7">
    <source>
        <dbReference type="Proteomes" id="UP001165378"/>
    </source>
</evidence>
<evidence type="ECO:0000256" key="3">
    <source>
        <dbReference type="ARBA" id="ARBA00023125"/>
    </source>
</evidence>
<dbReference type="GO" id="GO:0003677">
    <property type="term" value="F:DNA binding"/>
    <property type="evidence" value="ECO:0007669"/>
    <property type="project" value="UniProtKB-KW"/>
</dbReference>
<comment type="caution">
    <text evidence="6">The sequence shown here is derived from an EMBL/GenBank/DDBJ whole genome shotgun (WGS) entry which is preliminary data.</text>
</comment>